<feature type="region of interest" description="Disordered" evidence="1">
    <location>
        <begin position="229"/>
        <end position="273"/>
    </location>
</feature>
<comment type="caution">
    <text evidence="3">The sequence shown here is derived from an EMBL/GenBank/DDBJ whole genome shotgun (WGS) entry which is preliminary data.</text>
</comment>
<keyword evidence="4" id="KW-1185">Reference proteome</keyword>
<feature type="transmembrane region" description="Helical" evidence="2">
    <location>
        <begin position="603"/>
        <end position="621"/>
    </location>
</feature>
<dbReference type="EMBL" id="JAHCVI010000001">
    <property type="protein sequence ID" value="KAG7292115.1"/>
    <property type="molecule type" value="Genomic_DNA"/>
</dbReference>
<evidence type="ECO:0000256" key="2">
    <source>
        <dbReference type="SAM" id="Phobius"/>
    </source>
</evidence>
<keyword evidence="2" id="KW-1133">Transmembrane helix</keyword>
<dbReference type="AlphaFoldDB" id="A0AAD4F3R6"/>
<dbReference type="PANTHER" id="PTHR42031:SF1">
    <property type="entry name" value="KEY LIME PATHOGENICITY PROTEIN"/>
    <property type="match status" value="1"/>
</dbReference>
<gene>
    <name evidence="3" type="ORF">NEMBOFW57_002148</name>
</gene>
<dbReference type="PANTHER" id="PTHR42031">
    <property type="entry name" value="KEY LIME PATHOGENICITY PROTEIN"/>
    <property type="match status" value="1"/>
</dbReference>
<keyword evidence="2" id="KW-0812">Transmembrane</keyword>
<organism evidence="3 4">
    <name type="scientific">Staphylotrichum longicolle</name>
    <dbReference type="NCBI Taxonomy" id="669026"/>
    <lineage>
        <taxon>Eukaryota</taxon>
        <taxon>Fungi</taxon>
        <taxon>Dikarya</taxon>
        <taxon>Ascomycota</taxon>
        <taxon>Pezizomycotina</taxon>
        <taxon>Sordariomycetes</taxon>
        <taxon>Sordariomycetidae</taxon>
        <taxon>Sordariales</taxon>
        <taxon>Chaetomiaceae</taxon>
        <taxon>Staphylotrichum</taxon>
    </lineage>
</organism>
<feature type="compositionally biased region" description="Basic and acidic residues" evidence="1">
    <location>
        <begin position="229"/>
        <end position="244"/>
    </location>
</feature>
<protein>
    <submittedName>
        <fullName evidence="3">Uncharacterized protein</fullName>
    </submittedName>
</protein>
<reference evidence="3" key="1">
    <citation type="submission" date="2023-02" db="EMBL/GenBank/DDBJ databases">
        <authorList>
            <person name="Palmer J.M."/>
        </authorList>
    </citation>
    <scope>NUCLEOTIDE SEQUENCE</scope>
    <source>
        <strain evidence="3">FW57</strain>
    </source>
</reference>
<evidence type="ECO:0000313" key="3">
    <source>
        <dbReference type="EMBL" id="KAG7292115.1"/>
    </source>
</evidence>
<proteinExistence type="predicted"/>
<accession>A0AAD4F3R6</accession>
<name>A0AAD4F3R6_9PEZI</name>
<keyword evidence="2" id="KW-0472">Membrane</keyword>
<sequence>MAAENLAPPALPLPPPISASSRSDHDSLTAPSPTVLTAPVGPGAPPVAPAAPVASAPPHHHYDPALDPAIKHLLDQQAEIQARLAALLPQKYGPNIKLELEMLRHKLYVLRAYADDNQISGNVTPLSEIEEARALQYQCECIETACLDQGIDLQDPRVLDTLKYHYHRDQAPEGYAAWLERNLAQYDPVARAFRLKDSLPLGFRSHHSFKCWDDRCMHYIYGYPHRDDRDQHSKEHVIPRKRDSALSVGGTPPLLFNEHPSRSHGADYSKQTSSPLYLPRPAATFPLAPLATSSQGSQGKEHRDSLRSYSFVSEYPAGPRGSVDSEVDPLLPPLKRSRVGQSRLESIEELRLLRDIGPCLRCRILQKPCDSNDPCRLCPDPATSPGNDFWKALGCQRGPLTAFADIMLPAFMAPRQAQTPMTSPLAVRRNMNDFLERSFVVPPEIARMVKTHLDFDDGFWWTEDLANLPPTNPSRSSFHKDAIERPPPILNVLAASWNMNGTVYSFWQLLKLSGVLSDSRDLEATNFPILYRAKLLLRETLFYDLQQPDPAVHGEPSSSASHVIFDDTDSYGRFHVLYNCMIQFLQSFDNLMTRPGLLDPKSWLAGFFALCIFSIVKTILIDRATHRASTRPCTPA</sequence>
<evidence type="ECO:0000256" key="1">
    <source>
        <dbReference type="SAM" id="MobiDB-lite"/>
    </source>
</evidence>
<dbReference type="Proteomes" id="UP001197093">
    <property type="component" value="Unassembled WGS sequence"/>
</dbReference>
<feature type="region of interest" description="Disordered" evidence="1">
    <location>
        <begin position="1"/>
        <end position="64"/>
    </location>
</feature>
<evidence type="ECO:0000313" key="4">
    <source>
        <dbReference type="Proteomes" id="UP001197093"/>
    </source>
</evidence>